<keyword evidence="1" id="KW-0805">Transcription regulation</keyword>
<feature type="domain" description="PAS" evidence="6">
    <location>
        <begin position="12"/>
        <end position="78"/>
    </location>
</feature>
<dbReference type="InterPro" id="IPR018060">
    <property type="entry name" value="HTH_AraC"/>
</dbReference>
<gene>
    <name evidence="7" type="ORF">BC343_19390</name>
</gene>
<dbReference type="PANTHER" id="PTHR43280:SF28">
    <property type="entry name" value="HTH-TYPE TRANSCRIPTIONAL ACTIVATOR RHAS"/>
    <property type="match status" value="1"/>
</dbReference>
<dbReference type="InterPro" id="IPR035965">
    <property type="entry name" value="PAS-like_dom_sf"/>
</dbReference>
<keyword evidence="3" id="KW-0804">Transcription</keyword>
<dbReference type="SMART" id="SM00342">
    <property type="entry name" value="HTH_ARAC"/>
    <property type="match status" value="1"/>
</dbReference>
<evidence type="ECO:0000256" key="4">
    <source>
        <dbReference type="SAM" id="MobiDB-lite"/>
    </source>
</evidence>
<keyword evidence="2" id="KW-0238">DNA-binding</keyword>
<dbReference type="PROSITE" id="PS01124">
    <property type="entry name" value="HTH_ARAC_FAMILY_2"/>
    <property type="match status" value="1"/>
</dbReference>
<dbReference type="InterPro" id="IPR013655">
    <property type="entry name" value="PAS_fold_3"/>
</dbReference>
<dbReference type="OrthoDB" id="1522284at2"/>
<dbReference type="GO" id="GO:0043565">
    <property type="term" value="F:sequence-specific DNA binding"/>
    <property type="evidence" value="ECO:0007669"/>
    <property type="project" value="InterPro"/>
</dbReference>
<dbReference type="Proteomes" id="UP000189739">
    <property type="component" value="Unassembled WGS sequence"/>
</dbReference>
<dbReference type="CDD" id="cd00130">
    <property type="entry name" value="PAS"/>
    <property type="match status" value="1"/>
</dbReference>
<evidence type="ECO:0000259" key="5">
    <source>
        <dbReference type="PROSITE" id="PS01124"/>
    </source>
</evidence>
<evidence type="ECO:0000313" key="7">
    <source>
        <dbReference type="EMBL" id="OOQ56595.1"/>
    </source>
</evidence>
<feature type="region of interest" description="Disordered" evidence="4">
    <location>
        <begin position="144"/>
        <end position="171"/>
    </location>
</feature>
<proteinExistence type="predicted"/>
<dbReference type="RefSeq" id="WP_078351558.1">
    <property type="nucleotide sequence ID" value="NZ_MBTF01000039.1"/>
</dbReference>
<dbReference type="Gene3D" id="1.10.10.60">
    <property type="entry name" value="Homeodomain-like"/>
    <property type="match status" value="1"/>
</dbReference>
<evidence type="ECO:0000256" key="2">
    <source>
        <dbReference type="ARBA" id="ARBA00023125"/>
    </source>
</evidence>
<dbReference type="NCBIfam" id="TIGR00229">
    <property type="entry name" value="sensory_box"/>
    <property type="match status" value="1"/>
</dbReference>
<protein>
    <submittedName>
        <fullName evidence="7">Diguanylate cyclase</fullName>
    </submittedName>
</protein>
<sequence>MNRTKPGAVFDLEYFFEMSPDLICITGYDGFFKKINPAVSKTLGYSEEELLASPVDTFVYPEDREITADKRRKLINDEPLLNFENRYLSRSGSVVWLTWTSVPIKRDQVIFAIAKNITYRKQLEEYERISDILEMIHDDHSKRFKKQLPVSPKKQSSAAPNDTIPKAEEPSHADQLWLNKFEAIVRKHTGKLHLNLEIIADEMAMSERHLHRHVQRILGITPNKLVRVIRLQLAWEAIATGKYRTITEISNLAGYSSRGHFSKLFKDIYGINVAELL</sequence>
<name>A0A1S9P6M4_9SPHI</name>
<dbReference type="PANTHER" id="PTHR43280">
    <property type="entry name" value="ARAC-FAMILY TRANSCRIPTIONAL REGULATOR"/>
    <property type="match status" value="1"/>
</dbReference>
<dbReference type="Gene3D" id="3.30.450.20">
    <property type="entry name" value="PAS domain"/>
    <property type="match status" value="1"/>
</dbReference>
<dbReference type="InterPro" id="IPR009057">
    <property type="entry name" value="Homeodomain-like_sf"/>
</dbReference>
<dbReference type="SUPFAM" id="SSF55785">
    <property type="entry name" value="PYP-like sensor domain (PAS domain)"/>
    <property type="match status" value="1"/>
</dbReference>
<evidence type="ECO:0000259" key="6">
    <source>
        <dbReference type="PROSITE" id="PS50112"/>
    </source>
</evidence>
<dbReference type="GO" id="GO:0003700">
    <property type="term" value="F:DNA-binding transcription factor activity"/>
    <property type="evidence" value="ECO:0007669"/>
    <property type="project" value="InterPro"/>
</dbReference>
<evidence type="ECO:0000313" key="8">
    <source>
        <dbReference type="Proteomes" id="UP000189739"/>
    </source>
</evidence>
<dbReference type="Pfam" id="PF08447">
    <property type="entry name" value="PAS_3"/>
    <property type="match status" value="1"/>
</dbReference>
<feature type="domain" description="HTH araC/xylS-type" evidence="5">
    <location>
        <begin position="179"/>
        <end position="277"/>
    </location>
</feature>
<dbReference type="InterPro" id="IPR000014">
    <property type="entry name" value="PAS"/>
</dbReference>
<accession>A0A1S9P6M4</accession>
<dbReference type="EMBL" id="MBTF01000039">
    <property type="protein sequence ID" value="OOQ56595.1"/>
    <property type="molecule type" value="Genomic_DNA"/>
</dbReference>
<dbReference type="STRING" id="1792845.BC343_19390"/>
<dbReference type="SUPFAM" id="SSF46689">
    <property type="entry name" value="Homeodomain-like"/>
    <property type="match status" value="1"/>
</dbReference>
<dbReference type="AlphaFoldDB" id="A0A1S9P6M4"/>
<organism evidence="7 8">
    <name type="scientific">Mucilaginibacter pedocola</name>
    <dbReference type="NCBI Taxonomy" id="1792845"/>
    <lineage>
        <taxon>Bacteria</taxon>
        <taxon>Pseudomonadati</taxon>
        <taxon>Bacteroidota</taxon>
        <taxon>Sphingobacteriia</taxon>
        <taxon>Sphingobacteriales</taxon>
        <taxon>Sphingobacteriaceae</taxon>
        <taxon>Mucilaginibacter</taxon>
    </lineage>
</organism>
<comment type="caution">
    <text evidence="7">The sequence shown here is derived from an EMBL/GenBank/DDBJ whole genome shotgun (WGS) entry which is preliminary data.</text>
</comment>
<dbReference type="Pfam" id="PF12833">
    <property type="entry name" value="HTH_18"/>
    <property type="match status" value="1"/>
</dbReference>
<reference evidence="7 8" key="1">
    <citation type="submission" date="2016-07" db="EMBL/GenBank/DDBJ databases">
        <title>Genomic analysis of zinc-resistant bacterium Mucilaginibacter pedocola TBZ30.</title>
        <authorList>
            <person name="Huang J."/>
            <person name="Tang J."/>
        </authorList>
    </citation>
    <scope>NUCLEOTIDE SEQUENCE [LARGE SCALE GENOMIC DNA]</scope>
    <source>
        <strain evidence="7 8">TBZ30</strain>
    </source>
</reference>
<evidence type="ECO:0000256" key="3">
    <source>
        <dbReference type="ARBA" id="ARBA00023163"/>
    </source>
</evidence>
<dbReference type="PROSITE" id="PS50112">
    <property type="entry name" value="PAS"/>
    <property type="match status" value="1"/>
</dbReference>
<keyword evidence="8" id="KW-1185">Reference proteome</keyword>
<evidence type="ECO:0000256" key="1">
    <source>
        <dbReference type="ARBA" id="ARBA00023015"/>
    </source>
</evidence>
<dbReference type="SMART" id="SM00091">
    <property type="entry name" value="PAS"/>
    <property type="match status" value="1"/>
</dbReference>